<feature type="transmembrane region" description="Helical" evidence="1">
    <location>
        <begin position="14"/>
        <end position="34"/>
    </location>
</feature>
<organism evidence="2 3">
    <name type="scientific">Arenibacter aquaticus</name>
    <dbReference type="NCBI Taxonomy" id="2489054"/>
    <lineage>
        <taxon>Bacteria</taxon>
        <taxon>Pseudomonadati</taxon>
        <taxon>Bacteroidota</taxon>
        <taxon>Flavobacteriia</taxon>
        <taxon>Flavobacteriales</taxon>
        <taxon>Flavobacteriaceae</taxon>
        <taxon>Arenibacter</taxon>
    </lineage>
</organism>
<feature type="transmembrane region" description="Helical" evidence="1">
    <location>
        <begin position="202"/>
        <end position="224"/>
    </location>
</feature>
<gene>
    <name evidence="2" type="ORF">EHW67_02380</name>
</gene>
<evidence type="ECO:0000256" key="1">
    <source>
        <dbReference type="SAM" id="Phobius"/>
    </source>
</evidence>
<feature type="transmembrane region" description="Helical" evidence="1">
    <location>
        <begin position="46"/>
        <end position="64"/>
    </location>
</feature>
<dbReference type="AlphaFoldDB" id="A0A3S0D8H9"/>
<protein>
    <recommendedName>
        <fullName evidence="4">DUF2306 domain-containing protein</fullName>
    </recommendedName>
</protein>
<name>A0A3S0D8H9_9FLAO</name>
<feature type="transmembrane region" description="Helical" evidence="1">
    <location>
        <begin position="85"/>
        <end position="103"/>
    </location>
</feature>
<keyword evidence="3" id="KW-1185">Reference proteome</keyword>
<feature type="transmembrane region" description="Helical" evidence="1">
    <location>
        <begin position="146"/>
        <end position="166"/>
    </location>
</feature>
<feature type="transmembrane region" description="Helical" evidence="1">
    <location>
        <begin position="172"/>
        <end position="193"/>
    </location>
</feature>
<dbReference type="Proteomes" id="UP000267585">
    <property type="component" value="Unassembled WGS sequence"/>
</dbReference>
<keyword evidence="1" id="KW-1133">Transmembrane helix</keyword>
<feature type="transmembrane region" description="Helical" evidence="1">
    <location>
        <begin position="115"/>
        <end position="134"/>
    </location>
</feature>
<reference evidence="2 3" key="1">
    <citation type="submission" date="2018-11" db="EMBL/GenBank/DDBJ databases">
        <title>Arenibacter aquaticus sp.nov., a marine bacterium isolated from surface seawater in the South China Sea.</title>
        <authorList>
            <person name="Guo J."/>
            <person name="Sun J."/>
        </authorList>
    </citation>
    <scope>NUCLEOTIDE SEQUENCE [LARGE SCALE GENOMIC DNA]</scope>
    <source>
        <strain evidence="2 3">GUO666</strain>
    </source>
</reference>
<evidence type="ECO:0000313" key="2">
    <source>
        <dbReference type="EMBL" id="RTE55434.1"/>
    </source>
</evidence>
<dbReference type="OrthoDB" id="822156at2"/>
<comment type="caution">
    <text evidence="2">The sequence shown here is derived from an EMBL/GenBank/DDBJ whole genome shotgun (WGS) entry which is preliminary data.</text>
</comment>
<sequence>MKESIAKKINFDKAGYFAIGLFALAFLGFWPTYFSKFFDGTANFNNYFHFHFAMSSLWIALLVLQPILIRNKKFAIHKQTGKLSFIILPLFFASVILLKHHNIGGEVTEGLGASLWLQLKDLVIIGLMFVIAIANTKNMQIHARAMIATGIVFIEPTLGRFIILTLLPEPDFMLGLGITVAIMYGLIISLIIIEKKQSSGRWVFPILLVLFMIFHYLIFFQVSFPLWDSIAAWFASLPIT</sequence>
<evidence type="ECO:0000313" key="3">
    <source>
        <dbReference type="Proteomes" id="UP000267585"/>
    </source>
</evidence>
<keyword evidence="1" id="KW-0812">Transmembrane</keyword>
<dbReference type="EMBL" id="RQPJ01000001">
    <property type="protein sequence ID" value="RTE55434.1"/>
    <property type="molecule type" value="Genomic_DNA"/>
</dbReference>
<accession>A0A3S0D8H9</accession>
<keyword evidence="1" id="KW-0472">Membrane</keyword>
<evidence type="ECO:0008006" key="4">
    <source>
        <dbReference type="Google" id="ProtNLM"/>
    </source>
</evidence>
<proteinExistence type="predicted"/>
<dbReference type="RefSeq" id="WP_126160737.1">
    <property type="nucleotide sequence ID" value="NZ_RQPJ01000001.1"/>
</dbReference>